<dbReference type="AlphaFoldDB" id="A0A9D2HPC1"/>
<feature type="domain" description="4Fe-4S ferredoxin-type" evidence="5">
    <location>
        <begin position="5"/>
        <end position="35"/>
    </location>
</feature>
<evidence type="ECO:0000256" key="1">
    <source>
        <dbReference type="ARBA" id="ARBA00022485"/>
    </source>
</evidence>
<dbReference type="PROSITE" id="PS51379">
    <property type="entry name" value="4FE4S_FER_2"/>
    <property type="match status" value="2"/>
</dbReference>
<accession>A0A9D2HPC1</accession>
<dbReference type="InterPro" id="IPR017900">
    <property type="entry name" value="4Fe4S_Fe_S_CS"/>
</dbReference>
<keyword evidence="1" id="KW-0004">4Fe-4S</keyword>
<protein>
    <submittedName>
        <fullName evidence="6">4Fe-4S dicluster domain-containing protein</fullName>
    </submittedName>
</protein>
<dbReference type="EMBL" id="DWZD01000048">
    <property type="protein sequence ID" value="HJA79735.1"/>
    <property type="molecule type" value="Genomic_DNA"/>
</dbReference>
<dbReference type="GO" id="GO:0046872">
    <property type="term" value="F:metal ion binding"/>
    <property type="evidence" value="ECO:0007669"/>
    <property type="project" value="UniProtKB-KW"/>
</dbReference>
<organism evidence="6 7">
    <name type="scientific">Candidatus Desulfovibrio intestinavium</name>
    <dbReference type="NCBI Taxonomy" id="2838534"/>
    <lineage>
        <taxon>Bacteria</taxon>
        <taxon>Pseudomonadati</taxon>
        <taxon>Thermodesulfobacteriota</taxon>
        <taxon>Desulfovibrionia</taxon>
        <taxon>Desulfovibrionales</taxon>
        <taxon>Desulfovibrionaceae</taxon>
        <taxon>Desulfovibrio</taxon>
    </lineage>
</organism>
<dbReference type="InterPro" id="IPR017896">
    <property type="entry name" value="4Fe4S_Fe-S-bd"/>
</dbReference>
<dbReference type="PANTHER" id="PTHR43177">
    <property type="entry name" value="PROTEIN NRFC"/>
    <property type="match status" value="1"/>
</dbReference>
<evidence type="ECO:0000313" key="6">
    <source>
        <dbReference type="EMBL" id="HJA79735.1"/>
    </source>
</evidence>
<evidence type="ECO:0000313" key="7">
    <source>
        <dbReference type="Proteomes" id="UP000823821"/>
    </source>
</evidence>
<dbReference type="GO" id="GO:0051539">
    <property type="term" value="F:4 iron, 4 sulfur cluster binding"/>
    <property type="evidence" value="ECO:0007669"/>
    <property type="project" value="UniProtKB-KW"/>
</dbReference>
<evidence type="ECO:0000256" key="3">
    <source>
        <dbReference type="ARBA" id="ARBA00023004"/>
    </source>
</evidence>
<proteinExistence type="predicted"/>
<dbReference type="CDD" id="cd16371">
    <property type="entry name" value="DMSOR_beta_like"/>
    <property type="match status" value="1"/>
</dbReference>
<evidence type="ECO:0000259" key="5">
    <source>
        <dbReference type="PROSITE" id="PS51379"/>
    </source>
</evidence>
<keyword evidence="4" id="KW-0411">Iron-sulfur</keyword>
<dbReference type="SUPFAM" id="SSF54862">
    <property type="entry name" value="4Fe-4S ferredoxins"/>
    <property type="match status" value="1"/>
</dbReference>
<dbReference type="Proteomes" id="UP000823821">
    <property type="component" value="Unassembled WGS sequence"/>
</dbReference>
<name>A0A9D2HPC1_9BACT</name>
<keyword evidence="3" id="KW-0408">Iron</keyword>
<evidence type="ECO:0000256" key="4">
    <source>
        <dbReference type="ARBA" id="ARBA00023014"/>
    </source>
</evidence>
<dbReference type="Pfam" id="PF12800">
    <property type="entry name" value="Fer4_4"/>
    <property type="match status" value="1"/>
</dbReference>
<reference evidence="6" key="2">
    <citation type="submission" date="2021-04" db="EMBL/GenBank/DDBJ databases">
        <authorList>
            <person name="Gilroy R."/>
        </authorList>
    </citation>
    <scope>NUCLEOTIDE SEQUENCE</scope>
    <source>
        <strain evidence="6">5032</strain>
    </source>
</reference>
<keyword evidence="2" id="KW-0479">Metal-binding</keyword>
<dbReference type="Gene3D" id="3.30.70.20">
    <property type="match status" value="2"/>
</dbReference>
<dbReference type="Pfam" id="PF13247">
    <property type="entry name" value="Fer4_11"/>
    <property type="match status" value="1"/>
</dbReference>
<dbReference type="PROSITE" id="PS00198">
    <property type="entry name" value="4FE4S_FER_1"/>
    <property type="match status" value="1"/>
</dbReference>
<comment type="caution">
    <text evidence="6">The sequence shown here is derived from an EMBL/GenBank/DDBJ whole genome shotgun (WGS) entry which is preliminary data.</text>
</comment>
<dbReference type="PANTHER" id="PTHR43177:SF9">
    <property type="entry name" value="PROTEIN NRFC"/>
    <property type="match status" value="1"/>
</dbReference>
<feature type="domain" description="4Fe-4S ferredoxin-type" evidence="5">
    <location>
        <begin position="82"/>
        <end position="111"/>
    </location>
</feature>
<dbReference type="InterPro" id="IPR050954">
    <property type="entry name" value="ET_IronSulfur_Cluster-Binding"/>
</dbReference>
<gene>
    <name evidence="6" type="ORF">H9784_09265</name>
</gene>
<reference evidence="6" key="1">
    <citation type="journal article" date="2021" name="PeerJ">
        <title>Extensive microbial diversity within the chicken gut microbiome revealed by metagenomics and culture.</title>
        <authorList>
            <person name="Gilroy R."/>
            <person name="Ravi A."/>
            <person name="Getino M."/>
            <person name="Pursley I."/>
            <person name="Horton D.L."/>
            <person name="Alikhan N.F."/>
            <person name="Baker D."/>
            <person name="Gharbi K."/>
            <person name="Hall N."/>
            <person name="Watson M."/>
            <person name="Adriaenssens E.M."/>
            <person name="Foster-Nyarko E."/>
            <person name="Jarju S."/>
            <person name="Secka A."/>
            <person name="Antonio M."/>
            <person name="Oren A."/>
            <person name="Chaudhuri R.R."/>
            <person name="La Ragione R."/>
            <person name="Hildebrand F."/>
            <person name="Pallen M.J."/>
        </authorList>
    </citation>
    <scope>NUCLEOTIDE SEQUENCE</scope>
    <source>
        <strain evidence="6">5032</strain>
    </source>
</reference>
<evidence type="ECO:0000256" key="2">
    <source>
        <dbReference type="ARBA" id="ARBA00022723"/>
    </source>
</evidence>
<sequence length="185" mass="20641">MSKRYAFLMDMDKCIGCRGCGMACKNFNQLEPDMVWRQVYPLDERIYPHRDRAFLSLACNHCDNPACLAACPTNSYSQRPDGIVVHHPETCIGCTNCIRSCPYGAPRFNKAGKHAEKCSLCHERLDAGLQPACVQACPTGALTLVDLQTFEDANAVQYPAGYPAMPRLNPSTRFILPRMPRLLRG</sequence>